<dbReference type="EMBL" id="CP144921">
    <property type="protein sequence ID" value="WWA30457.1"/>
    <property type="molecule type" value="Genomic_DNA"/>
</dbReference>
<protein>
    <submittedName>
        <fullName evidence="2">Uncharacterized protein</fullName>
    </submittedName>
</protein>
<accession>A0ABZ2CYE2</accession>
<dbReference type="RefSeq" id="WP_011247353.1">
    <property type="nucleotide sequence ID" value="NZ_CP144921.1"/>
</dbReference>
<proteinExistence type="predicted"/>
<sequence>MNRSPMRLTAAQLHQRLIHAQAEAAKLEIELKRYKNDYHYNMIDQLQAENKQLQERLEQALNEKHKLSEELAEAKAKSFTNPPPPKEAAPAAGPEVKVQEEEHPSPKEKLQESTFYVAHRAAPHEPTSEMSPNWFSRNLLDRGRSKKE</sequence>
<gene>
    <name evidence="2" type="ORF">V5G21_01330</name>
</gene>
<dbReference type="Proteomes" id="UP001341136">
    <property type="component" value="Chromosome"/>
</dbReference>
<evidence type="ECO:0000256" key="1">
    <source>
        <dbReference type="SAM" id="MobiDB-lite"/>
    </source>
</evidence>
<name>A0ABZ2CYE2_9BACI</name>
<evidence type="ECO:0000313" key="3">
    <source>
        <dbReference type="Proteomes" id="UP001341136"/>
    </source>
</evidence>
<feature type="region of interest" description="Disordered" evidence="1">
    <location>
        <begin position="69"/>
        <end position="148"/>
    </location>
</feature>
<feature type="compositionally biased region" description="Basic and acidic residues" evidence="1">
    <location>
        <begin position="97"/>
        <end position="111"/>
    </location>
</feature>
<evidence type="ECO:0000313" key="2">
    <source>
        <dbReference type="EMBL" id="WWA30457.1"/>
    </source>
</evidence>
<organism evidence="2 3">
    <name type="scientific">Shouchella rhizosphaerae</name>
    <dbReference type="NCBI Taxonomy" id="866786"/>
    <lineage>
        <taxon>Bacteria</taxon>
        <taxon>Bacillati</taxon>
        <taxon>Bacillota</taxon>
        <taxon>Bacilli</taxon>
        <taxon>Bacillales</taxon>
        <taxon>Bacillaceae</taxon>
        <taxon>Shouchella</taxon>
    </lineage>
</organism>
<feature type="compositionally biased region" description="Basic and acidic residues" evidence="1">
    <location>
        <begin position="139"/>
        <end position="148"/>
    </location>
</feature>
<reference evidence="2 3" key="1">
    <citation type="submission" date="2024-01" db="EMBL/GenBank/DDBJ databases">
        <title>Culturomics analysis of mouse respiratory tract.</title>
        <authorList>
            <person name="Phillips A.M."/>
            <person name="Collette N.M."/>
            <person name="Mageeney C.M."/>
            <person name="Sinha A."/>
            <person name="Hern K.E."/>
            <person name="Arkin A.P."/>
            <person name="Williams K.P."/>
            <person name="Branda S."/>
        </authorList>
    </citation>
    <scope>NUCLEOTIDE SEQUENCE [LARGE SCALE GENOMIC DNA]</scope>
    <source>
        <strain evidence="2 3">CP20</strain>
    </source>
</reference>
<keyword evidence="3" id="KW-1185">Reference proteome</keyword>